<evidence type="ECO:0000259" key="4">
    <source>
        <dbReference type="Pfam" id="PF00535"/>
    </source>
</evidence>
<sequence length="359" mass="40452">MRSNFRTKWMPVGEPMTDPVASILIPTRNRAQLLPATLQSAQRQRLDSLEIVVIDDASDDDTESVAQRAQALDQRVRYVRLENREGACHARNLGLKLTGAPYVQFLDSDDILHPEKLSFQASLLDNNPAADLAVCQVGLFLKSPGDTDRLWNTFQRPDVLGRWLRHDNPWVTVAPLWRRSALVRLGGFEESLETSQDFEHASRSMALGAEALLHPHLLAYYRLPSGPTIGTETRSLRNGAHLYVFRRVFEILSGRGELNSERARDLADSLLWVASNAVAMAEATVAREALDFACRLRPDLPADLHSLIADLDRLQPKEAIARLESHFDRSVREGWWGKARIGTEPLEPVPRSAFRRRSQ</sequence>
<dbReference type="CDD" id="cd00761">
    <property type="entry name" value="Glyco_tranf_GTA_type"/>
    <property type="match status" value="1"/>
</dbReference>
<dbReference type="AlphaFoldDB" id="A0A809S5F9"/>
<evidence type="ECO:0000256" key="2">
    <source>
        <dbReference type="ARBA" id="ARBA00022676"/>
    </source>
</evidence>
<proteinExistence type="inferred from homology"/>
<keyword evidence="2" id="KW-0328">Glycosyltransferase</keyword>
<dbReference type="InterPro" id="IPR001173">
    <property type="entry name" value="Glyco_trans_2-like"/>
</dbReference>
<dbReference type="KEGG" id="npy:NPRO_17110"/>
<evidence type="ECO:0000313" key="6">
    <source>
        <dbReference type="Proteomes" id="UP000662873"/>
    </source>
</evidence>
<dbReference type="InterPro" id="IPR050834">
    <property type="entry name" value="Glycosyltransf_2"/>
</dbReference>
<gene>
    <name evidence="5" type="ORF">NPRO_17110</name>
</gene>
<dbReference type="GO" id="GO:0016757">
    <property type="term" value="F:glycosyltransferase activity"/>
    <property type="evidence" value="ECO:0007669"/>
    <property type="project" value="UniProtKB-KW"/>
</dbReference>
<comment type="similarity">
    <text evidence="1">Belongs to the glycosyltransferase 2 family.</text>
</comment>
<dbReference type="SUPFAM" id="SSF53448">
    <property type="entry name" value="Nucleotide-diphospho-sugar transferases"/>
    <property type="match status" value="1"/>
</dbReference>
<evidence type="ECO:0000256" key="1">
    <source>
        <dbReference type="ARBA" id="ARBA00006739"/>
    </source>
</evidence>
<evidence type="ECO:0000313" key="5">
    <source>
        <dbReference type="EMBL" id="BBO24116.1"/>
    </source>
</evidence>
<dbReference type="Pfam" id="PF00535">
    <property type="entry name" value="Glycos_transf_2"/>
    <property type="match status" value="1"/>
</dbReference>
<reference evidence="5" key="1">
    <citation type="journal article" name="DNA Res.">
        <title>The physiological potential of anammox bacteria as revealed by their core genome structure.</title>
        <authorList>
            <person name="Okubo T."/>
            <person name="Toyoda A."/>
            <person name="Fukuhara K."/>
            <person name="Uchiyama I."/>
            <person name="Harigaya Y."/>
            <person name="Kuroiwa M."/>
            <person name="Suzuki T."/>
            <person name="Murakami Y."/>
            <person name="Suwa Y."/>
            <person name="Takami H."/>
        </authorList>
    </citation>
    <scope>NUCLEOTIDE SEQUENCE</scope>
    <source>
        <strain evidence="5">317325-2</strain>
    </source>
</reference>
<evidence type="ECO:0000256" key="3">
    <source>
        <dbReference type="ARBA" id="ARBA00022679"/>
    </source>
</evidence>
<name>A0A809S5F9_9BACT</name>
<accession>A0A809S5F9</accession>
<dbReference type="PANTHER" id="PTHR43685:SF5">
    <property type="entry name" value="GLYCOSYLTRANSFERASE EPSE-RELATED"/>
    <property type="match status" value="1"/>
</dbReference>
<dbReference type="InterPro" id="IPR029044">
    <property type="entry name" value="Nucleotide-diphossugar_trans"/>
</dbReference>
<feature type="domain" description="Glycosyltransferase 2-like" evidence="4">
    <location>
        <begin position="22"/>
        <end position="136"/>
    </location>
</feature>
<dbReference type="PANTHER" id="PTHR43685">
    <property type="entry name" value="GLYCOSYLTRANSFERASE"/>
    <property type="match status" value="1"/>
</dbReference>
<organism evidence="5 6">
    <name type="scientific">Candidatus Nitrosymbiomonas proteolyticus</name>
    <dbReference type="NCBI Taxonomy" id="2608984"/>
    <lineage>
        <taxon>Bacteria</taxon>
        <taxon>Bacillati</taxon>
        <taxon>Armatimonadota</taxon>
        <taxon>Armatimonadota incertae sedis</taxon>
        <taxon>Candidatus Nitrosymbiomonas</taxon>
    </lineage>
</organism>
<keyword evidence="3 5" id="KW-0808">Transferase</keyword>
<dbReference type="Proteomes" id="UP000662873">
    <property type="component" value="Chromosome"/>
</dbReference>
<dbReference type="EMBL" id="AP021858">
    <property type="protein sequence ID" value="BBO24116.1"/>
    <property type="molecule type" value="Genomic_DNA"/>
</dbReference>
<dbReference type="Gene3D" id="3.90.550.10">
    <property type="entry name" value="Spore Coat Polysaccharide Biosynthesis Protein SpsA, Chain A"/>
    <property type="match status" value="1"/>
</dbReference>
<protein>
    <submittedName>
        <fullName evidence="5">Glycosyl transferase family 2</fullName>
    </submittedName>
</protein>